<evidence type="ECO:0000313" key="9">
    <source>
        <dbReference type="Proteomes" id="UP000427769"/>
    </source>
</evidence>
<dbReference type="Gene3D" id="1.10.10.1590">
    <property type="entry name" value="NADH-quinone oxidoreductase subunit E"/>
    <property type="match status" value="1"/>
</dbReference>
<accession>A0A5K7ZAS8</accession>
<dbReference type="InterPro" id="IPR036249">
    <property type="entry name" value="Thioredoxin-like_sf"/>
</dbReference>
<dbReference type="EMBL" id="AP021875">
    <property type="protein sequence ID" value="BBO78956.1"/>
    <property type="molecule type" value="Genomic_DNA"/>
</dbReference>
<organism evidence="8 9">
    <name type="scientific">Desulfosarcina widdelii</name>
    <dbReference type="NCBI Taxonomy" id="947919"/>
    <lineage>
        <taxon>Bacteria</taxon>
        <taxon>Pseudomonadati</taxon>
        <taxon>Thermodesulfobacteriota</taxon>
        <taxon>Desulfobacteria</taxon>
        <taxon>Desulfobacterales</taxon>
        <taxon>Desulfosarcinaceae</taxon>
        <taxon>Desulfosarcina</taxon>
    </lineage>
</organism>
<dbReference type="KEGG" id="dwd:DSCW_63730"/>
<dbReference type="OrthoDB" id="9807941at2"/>
<comment type="cofactor">
    <cofactor evidence="6">
        <name>[2Fe-2S] cluster</name>
        <dbReference type="ChEBI" id="CHEBI:190135"/>
    </cofactor>
</comment>
<dbReference type="InterPro" id="IPR041921">
    <property type="entry name" value="NuoE_N"/>
</dbReference>
<dbReference type="PIRSF" id="PIRSF000216">
    <property type="entry name" value="NADH_DH_24kDa"/>
    <property type="match status" value="1"/>
</dbReference>
<dbReference type="Pfam" id="PF01257">
    <property type="entry name" value="2Fe-2S_thioredx"/>
    <property type="match status" value="1"/>
</dbReference>
<dbReference type="PANTHER" id="PTHR43342">
    <property type="entry name" value="NADH-QUINONE OXIDOREDUCTASE, E SUBUNIT"/>
    <property type="match status" value="1"/>
</dbReference>
<protein>
    <submittedName>
        <fullName evidence="8">Hydrogenase HoxE</fullName>
    </submittedName>
</protein>
<dbReference type="RefSeq" id="WP_155307537.1">
    <property type="nucleotide sequence ID" value="NZ_AP021875.1"/>
</dbReference>
<evidence type="ECO:0000313" key="8">
    <source>
        <dbReference type="EMBL" id="BBO78956.1"/>
    </source>
</evidence>
<comment type="similarity">
    <text evidence="1">Belongs to the complex I 24 kDa subunit family.</text>
</comment>
<evidence type="ECO:0000256" key="5">
    <source>
        <dbReference type="ARBA" id="ARBA00023014"/>
    </source>
</evidence>
<dbReference type="Proteomes" id="UP000427769">
    <property type="component" value="Chromosome"/>
</dbReference>
<evidence type="ECO:0000256" key="4">
    <source>
        <dbReference type="ARBA" id="ARBA00023004"/>
    </source>
</evidence>
<evidence type="ECO:0000256" key="7">
    <source>
        <dbReference type="PIRSR" id="PIRSR000216-1"/>
    </source>
</evidence>
<dbReference type="GO" id="GO:0003677">
    <property type="term" value="F:DNA binding"/>
    <property type="evidence" value="ECO:0007669"/>
    <property type="project" value="UniProtKB-KW"/>
</dbReference>
<gene>
    <name evidence="8" type="primary">hoxE</name>
    <name evidence="8" type="ORF">DSCW_63730</name>
</gene>
<keyword evidence="5 7" id="KW-0411">Iron-sulfur</keyword>
<keyword evidence="3 7" id="KW-0479">Metal-binding</keyword>
<dbReference type="PANTHER" id="PTHR43342:SF2">
    <property type="entry name" value="POTENTIAL NAD-REDUCING HYDROGENASE SUBUNIT"/>
    <property type="match status" value="1"/>
</dbReference>
<evidence type="ECO:0000256" key="2">
    <source>
        <dbReference type="ARBA" id="ARBA00022714"/>
    </source>
</evidence>
<dbReference type="CDD" id="cd03064">
    <property type="entry name" value="TRX_Fd_NuoE"/>
    <property type="match status" value="1"/>
</dbReference>
<keyword evidence="4 7" id="KW-0408">Iron</keyword>
<sequence length="191" mass="20842">MIPETAPPGLSSPSLSPAAPDKRLRIIDRTMRLHGYASHALIETLHAVQEAFGYLDSDLMRYVAGRLKVPLSRVYAVATFYHFFTLKPPGEHTCVLCKGTACHIGGAAEILRKVEEMLEIHTGETTADGKISLMIARCLGSCGLAPAGVFDGTIVGNLTLDTVVNKFQAWRPHDADHRESAGDRENGDRFR</sequence>
<dbReference type="InterPro" id="IPR002023">
    <property type="entry name" value="NuoE-like"/>
</dbReference>
<evidence type="ECO:0000256" key="1">
    <source>
        <dbReference type="ARBA" id="ARBA00010643"/>
    </source>
</evidence>
<dbReference type="SUPFAM" id="SSF52833">
    <property type="entry name" value="Thioredoxin-like"/>
    <property type="match status" value="1"/>
</dbReference>
<feature type="binding site" evidence="7">
    <location>
        <position position="142"/>
    </location>
    <ligand>
        <name>[2Fe-2S] cluster</name>
        <dbReference type="ChEBI" id="CHEBI:190135"/>
    </ligand>
</feature>
<dbReference type="InterPro" id="IPR042128">
    <property type="entry name" value="NuoE_dom"/>
</dbReference>
<feature type="binding site" evidence="7">
    <location>
        <position position="138"/>
    </location>
    <ligand>
        <name>[2Fe-2S] cluster</name>
        <dbReference type="ChEBI" id="CHEBI:190135"/>
    </ligand>
</feature>
<comment type="cofactor">
    <cofactor evidence="7">
        <name>[2Fe-2S] cluster</name>
        <dbReference type="ChEBI" id="CHEBI:190135"/>
    </cofactor>
    <text evidence="7">Binds 1 [2Fe-2S] cluster.</text>
</comment>
<evidence type="ECO:0000256" key="3">
    <source>
        <dbReference type="ARBA" id="ARBA00022723"/>
    </source>
</evidence>
<dbReference type="Gene3D" id="3.40.30.10">
    <property type="entry name" value="Glutaredoxin"/>
    <property type="match status" value="1"/>
</dbReference>
<name>A0A5K7ZAS8_9BACT</name>
<dbReference type="InterPro" id="IPR028431">
    <property type="entry name" value="NADP_DH_HndA-like"/>
</dbReference>
<dbReference type="NCBIfam" id="NF005747">
    <property type="entry name" value="PRK07571.1"/>
    <property type="match status" value="1"/>
</dbReference>
<reference evidence="8 9" key="1">
    <citation type="submission" date="2019-11" db="EMBL/GenBank/DDBJ databases">
        <title>Comparative genomics of hydrocarbon-degrading Desulfosarcina strains.</title>
        <authorList>
            <person name="Watanabe M."/>
            <person name="Kojima H."/>
            <person name="Fukui M."/>
        </authorList>
    </citation>
    <scope>NUCLEOTIDE SEQUENCE [LARGE SCALE GENOMIC DNA]</scope>
    <source>
        <strain evidence="8 9">PP31</strain>
    </source>
</reference>
<dbReference type="GO" id="GO:0016491">
    <property type="term" value="F:oxidoreductase activity"/>
    <property type="evidence" value="ECO:0007669"/>
    <property type="project" value="InterPro"/>
</dbReference>
<proteinExistence type="inferred from homology"/>
<keyword evidence="8" id="KW-0371">Homeobox</keyword>
<evidence type="ECO:0000256" key="6">
    <source>
        <dbReference type="ARBA" id="ARBA00034078"/>
    </source>
</evidence>
<dbReference type="GO" id="GO:0051537">
    <property type="term" value="F:2 iron, 2 sulfur cluster binding"/>
    <property type="evidence" value="ECO:0007669"/>
    <property type="project" value="UniProtKB-KW"/>
</dbReference>
<keyword evidence="2 7" id="KW-0001">2Fe-2S</keyword>
<dbReference type="GO" id="GO:0046872">
    <property type="term" value="F:metal ion binding"/>
    <property type="evidence" value="ECO:0007669"/>
    <property type="project" value="UniProtKB-KW"/>
</dbReference>
<feature type="binding site" evidence="7">
    <location>
        <position position="102"/>
    </location>
    <ligand>
        <name>[2Fe-2S] cluster</name>
        <dbReference type="ChEBI" id="CHEBI:190135"/>
    </ligand>
</feature>
<feature type="binding site" evidence="7">
    <location>
        <position position="97"/>
    </location>
    <ligand>
        <name>[2Fe-2S] cluster</name>
        <dbReference type="ChEBI" id="CHEBI:190135"/>
    </ligand>
</feature>
<dbReference type="AlphaFoldDB" id="A0A5K7ZAS8"/>
<keyword evidence="9" id="KW-1185">Reference proteome</keyword>